<feature type="domain" description="DeoR-like transcriptional repressor C-terminal sensor" evidence="1">
    <location>
        <begin position="45"/>
        <end position="114"/>
    </location>
</feature>
<sequence>MLARAFLKAFGKGREPWAMGSTGALVSIPVFCDSGYVIMNPPRPSHGLVGPLAALALDRMSFDVAFLGADAVDVRRGVGEPTVEETSLKEQVAGIARRTVVLADATKLEAAAPAWTLMPGPWTLVTDETTPDLEAACREAGVALLS</sequence>
<dbReference type="SUPFAM" id="SSF100950">
    <property type="entry name" value="NagB/RpiA/CoA transferase-like"/>
    <property type="match status" value="1"/>
</dbReference>
<dbReference type="RefSeq" id="WP_254179904.1">
    <property type="nucleotide sequence ID" value="NZ_JANARS010000001.1"/>
</dbReference>
<organism evidence="2 3">
    <name type="scientific">Nocardioides pinisoli</name>
    <dbReference type="NCBI Taxonomy" id="2950279"/>
    <lineage>
        <taxon>Bacteria</taxon>
        <taxon>Bacillati</taxon>
        <taxon>Actinomycetota</taxon>
        <taxon>Actinomycetes</taxon>
        <taxon>Propionibacteriales</taxon>
        <taxon>Nocardioidaceae</taxon>
        <taxon>Nocardioides</taxon>
    </lineage>
</organism>
<dbReference type="InterPro" id="IPR014036">
    <property type="entry name" value="DeoR-like_C"/>
</dbReference>
<accession>A0ABT1KSG5</accession>
<name>A0ABT1KSG5_9ACTN</name>
<gene>
    <name evidence="2" type="ORF">NCI01_02605</name>
</gene>
<dbReference type="Pfam" id="PF00455">
    <property type="entry name" value="DeoRC"/>
    <property type="match status" value="1"/>
</dbReference>
<evidence type="ECO:0000259" key="1">
    <source>
        <dbReference type="Pfam" id="PF00455"/>
    </source>
</evidence>
<reference evidence="2 3" key="1">
    <citation type="submission" date="2022-06" db="EMBL/GenBank/DDBJ databases">
        <authorList>
            <person name="So Y."/>
        </authorList>
    </citation>
    <scope>NUCLEOTIDE SEQUENCE [LARGE SCALE GENOMIC DNA]</scope>
    <source>
        <strain evidence="2 3">STR3</strain>
    </source>
</reference>
<evidence type="ECO:0000313" key="3">
    <source>
        <dbReference type="Proteomes" id="UP001204524"/>
    </source>
</evidence>
<proteinExistence type="predicted"/>
<dbReference type="SMART" id="SM01134">
    <property type="entry name" value="DeoRC"/>
    <property type="match status" value="1"/>
</dbReference>
<protein>
    <recommendedName>
        <fullName evidence="1">DeoR-like transcriptional repressor C-terminal sensor domain-containing protein</fullName>
    </recommendedName>
</protein>
<dbReference type="InterPro" id="IPR037171">
    <property type="entry name" value="NagB/RpiA_transferase-like"/>
</dbReference>
<keyword evidence="3" id="KW-1185">Reference proteome</keyword>
<comment type="caution">
    <text evidence="2">The sequence shown here is derived from an EMBL/GenBank/DDBJ whole genome shotgun (WGS) entry which is preliminary data.</text>
</comment>
<dbReference type="Proteomes" id="UP001204524">
    <property type="component" value="Unassembled WGS sequence"/>
</dbReference>
<evidence type="ECO:0000313" key="2">
    <source>
        <dbReference type="EMBL" id="MCP3420679.1"/>
    </source>
</evidence>
<dbReference type="EMBL" id="JANARS010000001">
    <property type="protein sequence ID" value="MCP3420679.1"/>
    <property type="molecule type" value="Genomic_DNA"/>
</dbReference>